<sequence>MNNLPRVSYDMFNVGTSVNKSDLRAGDLVYFKNTYREGISHVGIYIGDGQFIQASSGDEKVKISNLSGSYYIQHYAGAKRVF</sequence>
<evidence type="ECO:0000256" key="2">
    <source>
        <dbReference type="ARBA" id="ARBA00022670"/>
    </source>
</evidence>
<organism evidence="6 7">
    <name type="scientific">Bacillus cereus</name>
    <dbReference type="NCBI Taxonomy" id="1396"/>
    <lineage>
        <taxon>Bacteria</taxon>
        <taxon>Bacillati</taxon>
        <taxon>Bacillota</taxon>
        <taxon>Bacilli</taxon>
        <taxon>Bacillales</taxon>
        <taxon>Bacillaceae</taxon>
        <taxon>Bacillus</taxon>
        <taxon>Bacillus cereus group</taxon>
    </lineage>
</organism>
<accession>A0A9X6XVA6</accession>
<feature type="domain" description="NlpC/P60" evidence="5">
    <location>
        <begin position="1"/>
        <end position="82"/>
    </location>
</feature>
<dbReference type="GO" id="GO:0006508">
    <property type="term" value="P:proteolysis"/>
    <property type="evidence" value="ECO:0007669"/>
    <property type="project" value="UniProtKB-KW"/>
</dbReference>
<dbReference type="PANTHER" id="PTHR47053">
    <property type="entry name" value="MUREIN DD-ENDOPEPTIDASE MEPH-RELATED"/>
    <property type="match status" value="1"/>
</dbReference>
<reference evidence="6 7" key="1">
    <citation type="submission" date="2017-09" db="EMBL/GenBank/DDBJ databases">
        <title>Large-scale bioinformatics analysis of Bacillus genomes uncovers conserved roles of natural products in bacterial physiology.</title>
        <authorList>
            <consortium name="Agbiome Team Llc"/>
            <person name="Bleich R.M."/>
            <person name="Grubbs K.J."/>
            <person name="Santa Maria K.C."/>
            <person name="Allen S.E."/>
            <person name="Farag S."/>
            <person name="Shank E.A."/>
            <person name="Bowers A."/>
        </authorList>
    </citation>
    <scope>NUCLEOTIDE SEQUENCE [LARGE SCALE GENOMIC DNA]</scope>
    <source>
        <strain evidence="6 7">AFS092789</strain>
    </source>
</reference>
<dbReference type="SUPFAM" id="SSF54001">
    <property type="entry name" value="Cysteine proteinases"/>
    <property type="match status" value="1"/>
</dbReference>
<dbReference type="Gene3D" id="3.90.1720.10">
    <property type="entry name" value="endopeptidase domain like (from Nostoc punctiforme)"/>
    <property type="match status" value="1"/>
</dbReference>
<evidence type="ECO:0000259" key="5">
    <source>
        <dbReference type="PROSITE" id="PS51935"/>
    </source>
</evidence>
<protein>
    <recommendedName>
        <fullName evidence="5">NlpC/P60 domain-containing protein</fullName>
    </recommendedName>
</protein>
<comment type="caution">
    <text evidence="6">The sequence shown here is derived from an EMBL/GenBank/DDBJ whole genome shotgun (WGS) entry which is preliminary data.</text>
</comment>
<evidence type="ECO:0000256" key="1">
    <source>
        <dbReference type="ARBA" id="ARBA00007074"/>
    </source>
</evidence>
<dbReference type="PROSITE" id="PS51935">
    <property type="entry name" value="NLPC_P60"/>
    <property type="match status" value="1"/>
</dbReference>
<evidence type="ECO:0000313" key="6">
    <source>
        <dbReference type="EMBL" id="PDZ94101.1"/>
    </source>
</evidence>
<name>A0A9X6XVA6_BACCE</name>
<gene>
    <name evidence="6" type="ORF">CON36_35565</name>
</gene>
<keyword evidence="4" id="KW-0788">Thiol protease</keyword>
<dbReference type="Proteomes" id="UP000219922">
    <property type="component" value="Unassembled WGS sequence"/>
</dbReference>
<dbReference type="AlphaFoldDB" id="A0A9X6XVA6"/>
<dbReference type="InterPro" id="IPR038765">
    <property type="entry name" value="Papain-like_cys_pep_sf"/>
</dbReference>
<evidence type="ECO:0000313" key="7">
    <source>
        <dbReference type="Proteomes" id="UP000219922"/>
    </source>
</evidence>
<dbReference type="Pfam" id="PF00877">
    <property type="entry name" value="NLPC_P60"/>
    <property type="match status" value="1"/>
</dbReference>
<evidence type="ECO:0000256" key="3">
    <source>
        <dbReference type="ARBA" id="ARBA00022801"/>
    </source>
</evidence>
<evidence type="ECO:0000256" key="4">
    <source>
        <dbReference type="ARBA" id="ARBA00022807"/>
    </source>
</evidence>
<dbReference type="PANTHER" id="PTHR47053:SF1">
    <property type="entry name" value="MUREIN DD-ENDOPEPTIDASE MEPH-RELATED"/>
    <property type="match status" value="1"/>
</dbReference>
<proteinExistence type="inferred from homology"/>
<dbReference type="InterPro" id="IPR000064">
    <property type="entry name" value="NLP_P60_dom"/>
</dbReference>
<comment type="similarity">
    <text evidence="1">Belongs to the peptidase C40 family.</text>
</comment>
<dbReference type="GO" id="GO:0008234">
    <property type="term" value="F:cysteine-type peptidase activity"/>
    <property type="evidence" value="ECO:0007669"/>
    <property type="project" value="UniProtKB-KW"/>
</dbReference>
<keyword evidence="2" id="KW-0645">Protease</keyword>
<dbReference type="EMBL" id="NVMX01000262">
    <property type="protein sequence ID" value="PDZ94101.1"/>
    <property type="molecule type" value="Genomic_DNA"/>
</dbReference>
<keyword evidence="3" id="KW-0378">Hydrolase</keyword>
<dbReference type="InterPro" id="IPR051202">
    <property type="entry name" value="Peptidase_C40"/>
</dbReference>